<dbReference type="SUPFAM" id="SSF69118">
    <property type="entry name" value="AhpD-like"/>
    <property type="match status" value="1"/>
</dbReference>
<dbReference type="Proteomes" id="UP000254571">
    <property type="component" value="Unassembled WGS sequence"/>
</dbReference>
<dbReference type="AlphaFoldDB" id="A0A7H4P2V6"/>
<protein>
    <submittedName>
        <fullName evidence="1">4-carboxymuconolactone decarboxylase</fullName>
    </submittedName>
</protein>
<accession>A0A7H4P2V6</accession>
<dbReference type="EMBL" id="UGMX01000002">
    <property type="protein sequence ID" value="STW06771.1"/>
    <property type="molecule type" value="Genomic_DNA"/>
</dbReference>
<dbReference type="Gene3D" id="1.20.1290.10">
    <property type="entry name" value="AhpD-like"/>
    <property type="match status" value="1"/>
</dbReference>
<comment type="caution">
    <text evidence="1">The sequence shown here is derived from an EMBL/GenBank/DDBJ whole genome shotgun (WGS) entry which is preliminary data.</text>
</comment>
<sequence>MDDKQRYQRGMEVRRKVLGDVHVDKTLQKLTPLNEEFQDFITRYAWGRPGPGRGSITILAA</sequence>
<dbReference type="InterPro" id="IPR029032">
    <property type="entry name" value="AhpD-like"/>
</dbReference>
<gene>
    <name evidence="1" type="ORF">NCTC9149_03196</name>
</gene>
<proteinExistence type="predicted"/>
<reference evidence="1 2" key="1">
    <citation type="submission" date="2018-06" db="EMBL/GenBank/DDBJ databases">
        <authorList>
            <consortium name="Pathogen Informatics"/>
            <person name="Doyle S."/>
        </authorList>
    </citation>
    <scope>NUCLEOTIDE SEQUENCE [LARGE SCALE GENOMIC DNA]</scope>
    <source>
        <strain evidence="1 2">NCTC9149</strain>
    </source>
</reference>
<evidence type="ECO:0000313" key="1">
    <source>
        <dbReference type="EMBL" id="STW06771.1"/>
    </source>
</evidence>
<evidence type="ECO:0000313" key="2">
    <source>
        <dbReference type="Proteomes" id="UP000254571"/>
    </source>
</evidence>
<name>A0A7H4P2V6_9ENTR</name>
<organism evidence="1 2">
    <name type="scientific">Klebsiella grimontii</name>
    <dbReference type="NCBI Taxonomy" id="2058152"/>
    <lineage>
        <taxon>Bacteria</taxon>
        <taxon>Pseudomonadati</taxon>
        <taxon>Pseudomonadota</taxon>
        <taxon>Gammaproteobacteria</taxon>
        <taxon>Enterobacterales</taxon>
        <taxon>Enterobacteriaceae</taxon>
        <taxon>Klebsiella/Raoultella group</taxon>
        <taxon>Klebsiella</taxon>
    </lineage>
</organism>